<feature type="compositionally biased region" description="Pro residues" evidence="1">
    <location>
        <begin position="396"/>
        <end position="416"/>
    </location>
</feature>
<sequence>MGPNETQRHPMGTQWAPNRIQWHPTGTQWAQWAPNGTQWDPMALSRYPTAPNGHPAGPQRPNGHSAGPNSTQWVPSGIQWAPNRTHWVPSGTQRAEWAPSRHPTAPNGVQRDPTVSNRTQLRPRGAQWDPTGPKGTLWAPNSTQRDPTVSNGRPAGPKGAQWAPKRHPRGPSRGQRHPMGMPQCPQAAPGAIGTPHPYPPPPCPPQAYERSESEEVAFITQLVKRLLIIISRPARLLECLEFDPAEFYQLLTAAEGQAREGLLKADIPRYIIGQLGLARDPFPGTHACASGHQACAGFAHRWRCAWGLEARTWEGCTWGLDARRGVLGVQGGVADSGGGGGGCRGFCPPRAHGTAGPGPPPPDVVHLEEPDSGGSNTPEPEEGAEVGPGSGSPMCARPPPSPKPPSSHPMTPPGPQQRPQDQEAARGRRL</sequence>
<evidence type="ECO:0000313" key="3">
    <source>
        <dbReference type="Ensembl" id="ENSAPLP00000032034.1"/>
    </source>
</evidence>
<feature type="compositionally biased region" description="Low complexity" evidence="1">
    <location>
        <begin position="385"/>
        <end position="395"/>
    </location>
</feature>
<organism evidence="3 4">
    <name type="scientific">Anas platyrhynchos platyrhynchos</name>
    <name type="common">Northern mallard</name>
    <dbReference type="NCBI Taxonomy" id="8840"/>
    <lineage>
        <taxon>Eukaryota</taxon>
        <taxon>Metazoa</taxon>
        <taxon>Chordata</taxon>
        <taxon>Craniata</taxon>
        <taxon>Vertebrata</taxon>
        <taxon>Euteleostomi</taxon>
        <taxon>Archelosauria</taxon>
        <taxon>Archosauria</taxon>
        <taxon>Dinosauria</taxon>
        <taxon>Saurischia</taxon>
        <taxon>Theropoda</taxon>
        <taxon>Coelurosauria</taxon>
        <taxon>Aves</taxon>
        <taxon>Neognathae</taxon>
        <taxon>Galloanserae</taxon>
        <taxon>Anseriformes</taxon>
        <taxon>Anatidae</taxon>
        <taxon>Anatinae</taxon>
        <taxon>Anas</taxon>
    </lineage>
</organism>
<dbReference type="InterPro" id="IPR015022">
    <property type="entry name" value="MAST_pre-PK_dom"/>
</dbReference>
<evidence type="ECO:0000313" key="4">
    <source>
        <dbReference type="Proteomes" id="UP000016666"/>
    </source>
</evidence>
<reference evidence="4" key="1">
    <citation type="submission" date="2017-10" db="EMBL/GenBank/DDBJ databases">
        <title>A new Pekin duck reference genome.</title>
        <authorList>
            <person name="Hou Z.-C."/>
            <person name="Zhou Z.-K."/>
            <person name="Zhu F."/>
            <person name="Hou S.-S."/>
        </authorList>
    </citation>
    <scope>NUCLEOTIDE SEQUENCE [LARGE SCALE GENOMIC DNA]</scope>
</reference>
<dbReference type="InterPro" id="IPR023142">
    <property type="entry name" value="MAST_pre-PK_dom_sf"/>
</dbReference>
<feature type="compositionally biased region" description="Basic residues" evidence="1">
    <location>
        <begin position="164"/>
        <end position="176"/>
    </location>
</feature>
<feature type="domain" description="Microtubule-associated serine/threonine-protein kinase pre-PK" evidence="2">
    <location>
        <begin position="206"/>
        <end position="282"/>
    </location>
</feature>
<dbReference type="GO" id="GO:0004674">
    <property type="term" value="F:protein serine/threonine kinase activity"/>
    <property type="evidence" value="ECO:0007669"/>
    <property type="project" value="InterPro"/>
</dbReference>
<accession>A0A493U1V9</accession>
<feature type="compositionally biased region" description="Polar residues" evidence="1">
    <location>
        <begin position="24"/>
        <end position="38"/>
    </location>
</feature>
<feature type="region of interest" description="Disordered" evidence="1">
    <location>
        <begin position="350"/>
        <end position="430"/>
    </location>
</feature>
<name>A0A493U1V9_ANAPP</name>
<dbReference type="SUPFAM" id="SSF140482">
    <property type="entry name" value="MAST3 pre-PK domain-like"/>
    <property type="match status" value="1"/>
</dbReference>
<dbReference type="GO" id="GO:0000287">
    <property type="term" value="F:magnesium ion binding"/>
    <property type="evidence" value="ECO:0007669"/>
    <property type="project" value="InterPro"/>
</dbReference>
<evidence type="ECO:0000256" key="1">
    <source>
        <dbReference type="SAM" id="MobiDB-lite"/>
    </source>
</evidence>
<reference evidence="3" key="2">
    <citation type="submission" date="2025-08" db="UniProtKB">
        <authorList>
            <consortium name="Ensembl"/>
        </authorList>
    </citation>
    <scope>IDENTIFICATION</scope>
</reference>
<reference evidence="3" key="3">
    <citation type="submission" date="2025-09" db="UniProtKB">
        <authorList>
            <consortium name="Ensembl"/>
        </authorList>
    </citation>
    <scope>IDENTIFICATION</scope>
</reference>
<feature type="region of interest" description="Disordered" evidence="1">
    <location>
        <begin position="1"/>
        <end position="182"/>
    </location>
</feature>
<dbReference type="GeneTree" id="ENSGT00940000157700"/>
<protein>
    <recommendedName>
        <fullName evidence="2">Microtubule-associated serine/threonine-protein kinase pre-PK domain-containing protein</fullName>
    </recommendedName>
</protein>
<evidence type="ECO:0000259" key="2">
    <source>
        <dbReference type="Pfam" id="PF08926"/>
    </source>
</evidence>
<dbReference type="GO" id="GO:0005524">
    <property type="term" value="F:ATP binding"/>
    <property type="evidence" value="ECO:0007669"/>
    <property type="project" value="InterPro"/>
</dbReference>
<dbReference type="AlphaFoldDB" id="A0A493U1V9"/>
<keyword evidence="4" id="KW-1185">Reference proteome</keyword>
<feature type="compositionally biased region" description="Basic and acidic residues" evidence="1">
    <location>
        <begin position="420"/>
        <end position="430"/>
    </location>
</feature>
<dbReference type="Ensembl" id="ENSAPLT00000024994.1">
    <property type="protein sequence ID" value="ENSAPLP00000032034.1"/>
    <property type="gene ID" value="ENSAPLG00000016576.1"/>
</dbReference>
<proteinExistence type="predicted"/>
<dbReference type="Pfam" id="PF08926">
    <property type="entry name" value="DUF1908"/>
    <property type="match status" value="1"/>
</dbReference>
<feature type="compositionally biased region" description="Polar residues" evidence="1">
    <location>
        <begin position="139"/>
        <end position="151"/>
    </location>
</feature>
<dbReference type="Proteomes" id="UP000016666">
    <property type="component" value="Unassembled WGS sequence"/>
</dbReference>